<dbReference type="Gene3D" id="2.40.30.170">
    <property type="match status" value="1"/>
</dbReference>
<keyword evidence="6 10" id="KW-0812">Transmembrane</keyword>
<keyword evidence="8 10" id="KW-0472">Membrane</keyword>
<keyword evidence="4" id="KW-1003">Cell membrane</keyword>
<feature type="region of interest" description="Disordered" evidence="9">
    <location>
        <begin position="401"/>
        <end position="427"/>
    </location>
</feature>
<accession>A0A158I856</accession>
<name>A0A158I856_9BURK</name>
<dbReference type="InterPro" id="IPR058633">
    <property type="entry name" value="EmrA/FarA_HH"/>
</dbReference>
<dbReference type="OrthoDB" id="9811754at2"/>
<dbReference type="SUPFAM" id="SSF111369">
    <property type="entry name" value="HlyD-like secretion proteins"/>
    <property type="match status" value="2"/>
</dbReference>
<feature type="transmembrane region" description="Helical" evidence="10">
    <location>
        <begin position="36"/>
        <end position="58"/>
    </location>
</feature>
<dbReference type="RefSeq" id="WP_082913604.1">
    <property type="nucleotide sequence ID" value="NZ_FCOK02000043.1"/>
</dbReference>
<dbReference type="EMBL" id="FCOK02000043">
    <property type="protein sequence ID" value="SAL52748.1"/>
    <property type="molecule type" value="Genomic_DNA"/>
</dbReference>
<evidence type="ECO:0000256" key="6">
    <source>
        <dbReference type="ARBA" id="ARBA00022692"/>
    </source>
</evidence>
<dbReference type="AlphaFoldDB" id="A0A158I856"/>
<evidence type="ECO:0000256" key="8">
    <source>
        <dbReference type="ARBA" id="ARBA00023136"/>
    </source>
</evidence>
<sequence length="439" mass="46825">MSTTEDLVAPTKPVTPVQTGQLAEQAQPPGNGKRRLLMTLLVVALLIAAIAYGLYYFLVARFHATTDDAYVNGNVVQITPQVMGTVISVNADDTQTVHIGDPIVVLDPADSKVTLDQAEANLAQAVRQVRTLFVNNNQFAAQVALRQSDLSRAEDDLRRRMTIAQTGAISLEEVSHARDAVRGAQASLNAAEQELQSNRALTANTDIADHPNVLAAAAKVRDSYINYARNTMPAPVTGYVAQRSVQVGQRVSPGTPLMAIVPLNSVWVDANFKEVQLTHMRIGQPVELTADVYGSGVVFHGKVIGFSAGTGSAFSLLPAQNATGNWIKVVQRLPVRIGLDPQELEKHPLRIGLSMNVDVAIKNDQGGQLGAAPNTVYQTNVFAKYGNQADTEIARIIQENEGGAGPGNEAQNAPSRHAKPTVGYAMAPPPVIGARSIAQ</sequence>
<evidence type="ECO:0000256" key="7">
    <source>
        <dbReference type="ARBA" id="ARBA00022989"/>
    </source>
</evidence>
<evidence type="ECO:0000256" key="3">
    <source>
        <dbReference type="ARBA" id="ARBA00022448"/>
    </source>
</evidence>
<evidence type="ECO:0000256" key="9">
    <source>
        <dbReference type="SAM" id="MobiDB-lite"/>
    </source>
</evidence>
<evidence type="ECO:0000256" key="4">
    <source>
        <dbReference type="ARBA" id="ARBA00022475"/>
    </source>
</evidence>
<keyword evidence="7 10" id="KW-1133">Transmembrane helix</keyword>
<organism evidence="12 13">
    <name type="scientific">Caballeronia udeis</name>
    <dbReference type="NCBI Taxonomy" id="1232866"/>
    <lineage>
        <taxon>Bacteria</taxon>
        <taxon>Pseudomonadati</taxon>
        <taxon>Pseudomonadota</taxon>
        <taxon>Betaproteobacteria</taxon>
        <taxon>Burkholderiales</taxon>
        <taxon>Burkholderiaceae</taxon>
        <taxon>Caballeronia</taxon>
    </lineage>
</organism>
<dbReference type="GO" id="GO:0015721">
    <property type="term" value="P:bile acid and bile salt transport"/>
    <property type="evidence" value="ECO:0007669"/>
    <property type="project" value="UniProtKB-ARBA"/>
</dbReference>
<keyword evidence="5" id="KW-0997">Cell inner membrane</keyword>
<evidence type="ECO:0000256" key="5">
    <source>
        <dbReference type="ARBA" id="ARBA00022519"/>
    </source>
</evidence>
<feature type="domain" description="Multidrug export protein EmrA/FarA alpha-helical hairpin" evidence="11">
    <location>
        <begin position="110"/>
        <end position="229"/>
    </location>
</feature>
<keyword evidence="3" id="KW-0813">Transport</keyword>
<proteinExistence type="inferred from homology"/>
<dbReference type="Gene3D" id="2.40.50.100">
    <property type="match status" value="1"/>
</dbReference>
<dbReference type="Gene3D" id="1.10.287.470">
    <property type="entry name" value="Helix hairpin bin"/>
    <property type="match status" value="1"/>
</dbReference>
<evidence type="ECO:0000313" key="12">
    <source>
        <dbReference type="EMBL" id="SAL52748.1"/>
    </source>
</evidence>
<gene>
    <name evidence="12" type="ORF">AWB69_05489</name>
</gene>
<feature type="region of interest" description="Disordered" evidence="9">
    <location>
        <begin position="1"/>
        <end position="29"/>
    </location>
</feature>
<reference evidence="12 13" key="1">
    <citation type="submission" date="2016-01" db="EMBL/GenBank/DDBJ databases">
        <authorList>
            <person name="Oliw E.H."/>
        </authorList>
    </citation>
    <scope>NUCLEOTIDE SEQUENCE [LARGE SCALE GENOMIC DNA]</scope>
    <source>
        <strain evidence="12">LMG 27134</strain>
    </source>
</reference>
<dbReference type="PANTHER" id="PTHR30386:SF19">
    <property type="entry name" value="MULTIDRUG EXPORT PROTEIN EMRA-RELATED"/>
    <property type="match status" value="1"/>
</dbReference>
<evidence type="ECO:0000313" key="13">
    <source>
        <dbReference type="Proteomes" id="UP000054683"/>
    </source>
</evidence>
<comment type="subcellular location">
    <subcellularLocation>
        <location evidence="1">Cell inner membrane</location>
        <topology evidence="1">Single-pass membrane protein</topology>
    </subcellularLocation>
</comment>
<dbReference type="Pfam" id="PF25885">
    <property type="entry name" value="HH_EMRA"/>
    <property type="match status" value="1"/>
</dbReference>
<dbReference type="Proteomes" id="UP000054683">
    <property type="component" value="Unassembled WGS sequence"/>
</dbReference>
<dbReference type="GO" id="GO:0046677">
    <property type="term" value="P:response to antibiotic"/>
    <property type="evidence" value="ECO:0007669"/>
    <property type="project" value="UniProtKB-ARBA"/>
</dbReference>
<comment type="similarity">
    <text evidence="2">Belongs to the membrane fusion protein (MFP) (TC 8.A.1) family.</text>
</comment>
<dbReference type="GO" id="GO:1990961">
    <property type="term" value="P:xenobiotic detoxification by transmembrane export across the plasma membrane"/>
    <property type="evidence" value="ECO:0007669"/>
    <property type="project" value="UniProtKB-ARBA"/>
</dbReference>
<evidence type="ECO:0000256" key="1">
    <source>
        <dbReference type="ARBA" id="ARBA00004377"/>
    </source>
</evidence>
<dbReference type="PANTHER" id="PTHR30386">
    <property type="entry name" value="MEMBRANE FUSION SUBUNIT OF EMRAB-TOLC MULTIDRUG EFFLUX PUMP"/>
    <property type="match status" value="1"/>
</dbReference>
<evidence type="ECO:0000256" key="2">
    <source>
        <dbReference type="ARBA" id="ARBA00009477"/>
    </source>
</evidence>
<dbReference type="InterPro" id="IPR050739">
    <property type="entry name" value="MFP"/>
</dbReference>
<evidence type="ECO:0000256" key="10">
    <source>
        <dbReference type="SAM" id="Phobius"/>
    </source>
</evidence>
<dbReference type="FunFam" id="2.40.30.170:FF:000003">
    <property type="entry name" value="Multidrug resistance protein A"/>
    <property type="match status" value="1"/>
</dbReference>
<evidence type="ECO:0000259" key="11">
    <source>
        <dbReference type="Pfam" id="PF25885"/>
    </source>
</evidence>
<dbReference type="GO" id="GO:0005886">
    <property type="term" value="C:plasma membrane"/>
    <property type="evidence" value="ECO:0007669"/>
    <property type="project" value="UniProtKB-SubCell"/>
</dbReference>
<protein>
    <submittedName>
        <fullName evidence="12">Secretion protein HlyD family protein</fullName>
    </submittedName>
</protein>